<accession>E8MBQ0</accession>
<protein>
    <submittedName>
        <fullName evidence="1">Uncharacterized protein</fullName>
    </submittedName>
</protein>
<dbReference type="Proteomes" id="UP000006228">
    <property type="component" value="Unassembled WGS sequence"/>
</dbReference>
<evidence type="ECO:0000313" key="2">
    <source>
        <dbReference type="Proteomes" id="UP000006228"/>
    </source>
</evidence>
<dbReference type="OrthoDB" id="5906622at2"/>
<dbReference type="EMBL" id="AEVT01000101">
    <property type="protein sequence ID" value="EGA68557.1"/>
    <property type="molecule type" value="Genomic_DNA"/>
</dbReference>
<evidence type="ECO:0000313" key="1">
    <source>
        <dbReference type="EMBL" id="EGA68557.1"/>
    </source>
</evidence>
<dbReference type="InterPro" id="IPR013783">
    <property type="entry name" value="Ig-like_fold"/>
</dbReference>
<dbReference type="AlphaFoldDB" id="E8MBQ0"/>
<dbReference type="RefSeq" id="WP_008080304.1">
    <property type="nucleotide sequence ID" value="NZ_AEVT01000101.1"/>
</dbReference>
<dbReference type="Gene3D" id="2.60.40.10">
    <property type="entry name" value="Immunoglobulins"/>
    <property type="match status" value="1"/>
</dbReference>
<reference evidence="1 2" key="1">
    <citation type="journal article" date="2012" name="Int. J. Syst. Evol. Microbiol.">
        <title>Vibrio caribbeanicus sp. nov., isolated from the marine sponge Scleritoderma cyanea.</title>
        <authorList>
            <person name="Hoffmann M."/>
            <person name="Monday S.R."/>
            <person name="Allard M.W."/>
            <person name="Strain E.A."/>
            <person name="Whittaker P."/>
            <person name="Naum M."/>
            <person name="McCarthy P.J."/>
            <person name="Lopez J.V."/>
            <person name="Fischer M."/>
            <person name="Brown E.W."/>
        </authorList>
    </citation>
    <scope>NUCLEOTIDE SEQUENCE [LARGE SCALE GENOMIC DNA]</scope>
    <source>
        <strain evidence="2">DSMZ 21326</strain>
    </source>
</reference>
<sequence>MRNNNVSLINMNRVLTFIIGLFFYSTYAYSLDIESLVEYSDRGPSIDYVLTNNQDHDLFISTKIFELEVGDTGEIVEKEYTADNLDEWQITLSEAKFILRVGESRVVTAYRINGGQNLSSDDVFKVRFSPNAVNEKKNTVAINYGYGILSIFETSGQTSRIPEVSLAGKKIEINNKTNKFLEARVCNSKRECEFSSVYYILPGRKTAIDKPDDINNEAYIQFSTNDGSFDYEATL</sequence>
<gene>
    <name evidence="1" type="ORF">VISI1226_05930</name>
</gene>
<organism evidence="1 2">
    <name type="scientific">Vibrio sinaloensis DSM 21326</name>
    <dbReference type="NCBI Taxonomy" id="945550"/>
    <lineage>
        <taxon>Bacteria</taxon>
        <taxon>Pseudomonadati</taxon>
        <taxon>Pseudomonadota</taxon>
        <taxon>Gammaproteobacteria</taxon>
        <taxon>Vibrionales</taxon>
        <taxon>Vibrionaceae</taxon>
        <taxon>Vibrio</taxon>
        <taxon>Vibrio oreintalis group</taxon>
    </lineage>
</organism>
<proteinExistence type="predicted"/>
<name>E8MBQ0_PHOS4</name>
<comment type="caution">
    <text evidence="1">The sequence shown here is derived from an EMBL/GenBank/DDBJ whole genome shotgun (WGS) entry which is preliminary data.</text>
</comment>
<dbReference type="GeneID" id="95570973"/>
<dbReference type="eggNOG" id="COG3121">
    <property type="taxonomic scope" value="Bacteria"/>
</dbReference>